<organism evidence="7 8">
    <name type="scientific">Segatella copri</name>
    <dbReference type="NCBI Taxonomy" id="165179"/>
    <lineage>
        <taxon>Bacteria</taxon>
        <taxon>Pseudomonadati</taxon>
        <taxon>Bacteroidota</taxon>
        <taxon>Bacteroidia</taxon>
        <taxon>Bacteroidales</taxon>
        <taxon>Prevotellaceae</taxon>
        <taxon>Segatella</taxon>
    </lineage>
</organism>
<feature type="transmembrane region" description="Helical" evidence="6">
    <location>
        <begin position="12"/>
        <end position="31"/>
    </location>
</feature>
<feature type="transmembrane region" description="Helical" evidence="6">
    <location>
        <begin position="114"/>
        <end position="135"/>
    </location>
</feature>
<feature type="transmembrane region" description="Helical" evidence="6">
    <location>
        <begin position="438"/>
        <end position="457"/>
    </location>
</feature>
<name>A0AAW4YJX8_9BACT</name>
<dbReference type="PANTHER" id="PTHR30250:SF11">
    <property type="entry name" value="O-ANTIGEN TRANSPORTER-RELATED"/>
    <property type="match status" value="1"/>
</dbReference>
<feature type="transmembrane region" description="Helical" evidence="6">
    <location>
        <begin position="169"/>
        <end position="192"/>
    </location>
</feature>
<dbReference type="RefSeq" id="WP_233339422.1">
    <property type="nucleotide sequence ID" value="NZ_JAJTVO010000018.1"/>
</dbReference>
<protein>
    <submittedName>
        <fullName evidence="7">Flippase</fullName>
    </submittedName>
</protein>
<comment type="caution">
    <text evidence="7">The sequence shown here is derived from an EMBL/GenBank/DDBJ whole genome shotgun (WGS) entry which is preliminary data.</text>
</comment>
<evidence type="ECO:0000256" key="4">
    <source>
        <dbReference type="ARBA" id="ARBA00022989"/>
    </source>
</evidence>
<dbReference type="InterPro" id="IPR050833">
    <property type="entry name" value="Poly_Biosynth_Transport"/>
</dbReference>
<evidence type="ECO:0000256" key="2">
    <source>
        <dbReference type="ARBA" id="ARBA00022475"/>
    </source>
</evidence>
<accession>A0AAW4YJX8</accession>
<evidence type="ECO:0000256" key="6">
    <source>
        <dbReference type="SAM" id="Phobius"/>
    </source>
</evidence>
<feature type="transmembrane region" description="Helical" evidence="6">
    <location>
        <begin position="328"/>
        <end position="349"/>
    </location>
</feature>
<feature type="transmembrane region" description="Helical" evidence="6">
    <location>
        <begin position="416"/>
        <end position="432"/>
    </location>
</feature>
<feature type="transmembrane region" description="Helical" evidence="6">
    <location>
        <begin position="212"/>
        <end position="234"/>
    </location>
</feature>
<dbReference type="InterPro" id="IPR002797">
    <property type="entry name" value="Polysacc_synth"/>
</dbReference>
<evidence type="ECO:0000256" key="3">
    <source>
        <dbReference type="ARBA" id="ARBA00022692"/>
    </source>
</evidence>
<dbReference type="AlphaFoldDB" id="A0AAW4YJX8"/>
<proteinExistence type="predicted"/>
<evidence type="ECO:0000256" key="1">
    <source>
        <dbReference type="ARBA" id="ARBA00004651"/>
    </source>
</evidence>
<dbReference type="CDD" id="cd13128">
    <property type="entry name" value="MATE_Wzx_like"/>
    <property type="match status" value="1"/>
</dbReference>
<feature type="transmembrane region" description="Helical" evidence="6">
    <location>
        <begin position="85"/>
        <end position="108"/>
    </location>
</feature>
<gene>
    <name evidence="7" type="ORF">LYY06_10570</name>
</gene>
<dbReference type="GO" id="GO:0005886">
    <property type="term" value="C:plasma membrane"/>
    <property type="evidence" value="ECO:0007669"/>
    <property type="project" value="UniProtKB-SubCell"/>
</dbReference>
<comment type="subcellular location">
    <subcellularLocation>
        <location evidence="1">Cell membrane</location>
        <topology evidence="1">Multi-pass membrane protein</topology>
    </subcellularLocation>
</comment>
<dbReference type="Pfam" id="PF01943">
    <property type="entry name" value="Polysacc_synt"/>
    <property type="match status" value="1"/>
</dbReference>
<evidence type="ECO:0000313" key="8">
    <source>
        <dbReference type="Proteomes" id="UP001200307"/>
    </source>
</evidence>
<keyword evidence="2" id="KW-1003">Cell membrane</keyword>
<feature type="transmembrane region" description="Helical" evidence="6">
    <location>
        <begin position="144"/>
        <end position="163"/>
    </location>
</feature>
<feature type="transmembrane region" description="Helical" evidence="6">
    <location>
        <begin position="43"/>
        <end position="65"/>
    </location>
</feature>
<dbReference type="EMBL" id="JAJTVO010000018">
    <property type="protein sequence ID" value="MCE4122702.1"/>
    <property type="molecule type" value="Genomic_DNA"/>
</dbReference>
<feature type="transmembrane region" description="Helical" evidence="6">
    <location>
        <begin position="292"/>
        <end position="316"/>
    </location>
</feature>
<keyword evidence="3 6" id="KW-0812">Transmembrane</keyword>
<evidence type="ECO:0000256" key="5">
    <source>
        <dbReference type="ARBA" id="ARBA00023136"/>
    </source>
</evidence>
<dbReference type="PANTHER" id="PTHR30250">
    <property type="entry name" value="PST FAMILY PREDICTED COLANIC ACID TRANSPORTER"/>
    <property type="match status" value="1"/>
</dbReference>
<feature type="transmembrane region" description="Helical" evidence="6">
    <location>
        <begin position="361"/>
        <end position="379"/>
    </location>
</feature>
<feature type="transmembrane region" description="Helical" evidence="6">
    <location>
        <begin position="385"/>
        <end position="404"/>
    </location>
</feature>
<dbReference type="Proteomes" id="UP001200307">
    <property type="component" value="Unassembled WGS sequence"/>
</dbReference>
<sequence length="481" mass="53349">MSKSLGSNLIFNILKNIANIIFPLITAPYVARVLNPDSLGLANFASTYAGYFMLVAALGIPNYGIREVSKRRGSKKELSMVFSELFSISILTTVFTSLVFLLTLFLIGQLKHDFIIFLIAGITLFTTPFNIDWFYSGLEDFQYITIRSLVVKTISVICLFLFVRDEADLIIFVLLNALSGCVNQVWNVLVLLKSGIRIRLGLSGIRKHVKPLLLLFSSTIAISLYTTVNVLMLGFASTYDQVSYYNQANHLSRAFLAVVTSLSEIMVPRLSFLRASGDWDNINKLVNKSFSLVSFLAVPIAIGIICISPVFIPLFLGEKFIGTVLPLQIMSIIVFVIGLNNISTIQILMGLGYDSKLLKTVMLGAICNVVINLFFIPLWGASGAAVASVLAELVILVVSVYYVLKNTDIRINTTSDLLKSLLGGVLFIPLTIMLKSIFMGWTLVFLLALSYFILYILTQWLMRSASFGLIVHFISKRTVEK</sequence>
<evidence type="ECO:0000313" key="7">
    <source>
        <dbReference type="EMBL" id="MCE4122702.1"/>
    </source>
</evidence>
<keyword evidence="5 6" id="KW-0472">Membrane</keyword>
<feature type="transmembrane region" description="Helical" evidence="6">
    <location>
        <begin position="254"/>
        <end position="272"/>
    </location>
</feature>
<keyword evidence="4 6" id="KW-1133">Transmembrane helix</keyword>
<reference evidence="7" key="1">
    <citation type="submission" date="2021-12" db="EMBL/GenBank/DDBJ databases">
        <authorList>
            <person name="Lv X."/>
        </authorList>
    </citation>
    <scope>NUCLEOTIDE SEQUENCE</scope>
    <source>
        <strain evidence="7">HF2106</strain>
    </source>
</reference>